<keyword evidence="1" id="KW-0732">Signal</keyword>
<sequence length="56" mass="5503">MATSRPLRLRRRGLLGVPALVAAAVTGATLRPAPAAAAPADDAPKAECLADLLGGA</sequence>
<dbReference type="InterPro" id="IPR006311">
    <property type="entry name" value="TAT_signal"/>
</dbReference>
<keyword evidence="3" id="KW-1185">Reference proteome</keyword>
<dbReference type="Proteomes" id="UP001432190">
    <property type="component" value="Chromosome"/>
</dbReference>
<dbReference type="PROSITE" id="PS51318">
    <property type="entry name" value="TAT"/>
    <property type="match status" value="1"/>
</dbReference>
<dbReference type="RefSeq" id="WP_192902201.1">
    <property type="nucleotide sequence ID" value="NZ_CP108084.1"/>
</dbReference>
<evidence type="ECO:0000256" key="1">
    <source>
        <dbReference type="SAM" id="SignalP"/>
    </source>
</evidence>
<feature type="signal peptide" evidence="1">
    <location>
        <begin position="1"/>
        <end position="37"/>
    </location>
</feature>
<reference evidence="2" key="1">
    <citation type="submission" date="2022-10" db="EMBL/GenBank/DDBJ databases">
        <title>The complete genomes of actinobacterial strains from the NBC collection.</title>
        <authorList>
            <person name="Joergensen T.S."/>
            <person name="Alvarez Arevalo M."/>
            <person name="Sterndorff E.B."/>
            <person name="Faurdal D."/>
            <person name="Vuksanovic O."/>
            <person name="Mourched A.-S."/>
            <person name="Charusanti P."/>
            <person name="Shaw S."/>
            <person name="Blin K."/>
            <person name="Weber T."/>
        </authorList>
    </citation>
    <scope>NUCLEOTIDE SEQUENCE</scope>
    <source>
        <strain evidence="2">NBC_00256</strain>
    </source>
</reference>
<evidence type="ECO:0000313" key="3">
    <source>
        <dbReference type="Proteomes" id="UP001432190"/>
    </source>
</evidence>
<feature type="chain" id="PRO_5045506419" evidence="1">
    <location>
        <begin position="38"/>
        <end position="56"/>
    </location>
</feature>
<gene>
    <name evidence="2" type="ORF">OG994_19015</name>
</gene>
<evidence type="ECO:0000313" key="2">
    <source>
        <dbReference type="EMBL" id="WUP47713.1"/>
    </source>
</evidence>
<accession>A0ABZ1S0X7</accession>
<dbReference type="EMBL" id="CP108084">
    <property type="protein sequence ID" value="WUP47713.1"/>
    <property type="molecule type" value="Genomic_DNA"/>
</dbReference>
<proteinExistence type="predicted"/>
<organism evidence="2 3">
    <name type="scientific">Micromonospora globbae</name>
    <dbReference type="NCBI Taxonomy" id="1894969"/>
    <lineage>
        <taxon>Bacteria</taxon>
        <taxon>Bacillati</taxon>
        <taxon>Actinomycetota</taxon>
        <taxon>Actinomycetes</taxon>
        <taxon>Micromonosporales</taxon>
        <taxon>Micromonosporaceae</taxon>
        <taxon>Micromonospora</taxon>
    </lineage>
</organism>
<name>A0ABZ1S0X7_9ACTN</name>
<protein>
    <submittedName>
        <fullName evidence="2">Uncharacterized protein</fullName>
    </submittedName>
</protein>